<dbReference type="SUPFAM" id="SSF53474">
    <property type="entry name" value="alpha/beta-Hydrolases"/>
    <property type="match status" value="1"/>
</dbReference>
<dbReference type="InterPro" id="IPR050261">
    <property type="entry name" value="FrsA_esterase"/>
</dbReference>
<dbReference type="AlphaFoldDB" id="A0A1U6HVM1"/>
<gene>
    <name evidence="2" type="ORF">SAMN06295987_103145</name>
</gene>
<dbReference type="RefSeq" id="WP_079730493.1">
    <property type="nucleotide sequence ID" value="NZ_FVZE01000003.1"/>
</dbReference>
<keyword evidence="3" id="KW-1185">Reference proteome</keyword>
<evidence type="ECO:0000313" key="2">
    <source>
        <dbReference type="EMBL" id="SLJ99714.1"/>
    </source>
</evidence>
<accession>A0A1U6HVM1</accession>
<dbReference type="InterPro" id="IPR029058">
    <property type="entry name" value="AB_hydrolase_fold"/>
</dbReference>
<sequence length="218" mass="23177">MTAPLPSTGLREVRIGHHALAAILGVPAEARGLVIFAHGSGSGRLSPRNNYVAARLRDDGLATLLLDLLTPEEEHDRRNVFDIALLANRLRLAADWARDHPETSDLRPCYFGASTGAGAALRAAAEDPRIAAIVSRGGRPDLAGVDVLPLVLAPTLLVVGELDGIVIDLNAAAYDVLTCEKEMAIVPGAGHLFEEPGTLDQVVTLASLWFRHHLGEAR</sequence>
<evidence type="ECO:0000313" key="3">
    <source>
        <dbReference type="Proteomes" id="UP000190989"/>
    </source>
</evidence>
<evidence type="ECO:0000256" key="1">
    <source>
        <dbReference type="ARBA" id="ARBA00022801"/>
    </source>
</evidence>
<dbReference type="STRING" id="428990.SAMN06295987_103145"/>
<name>A0A1U6HVM1_9SPHN</name>
<dbReference type="PANTHER" id="PTHR22946:SF9">
    <property type="entry name" value="POLYKETIDE TRANSFERASE AF380"/>
    <property type="match status" value="1"/>
</dbReference>
<dbReference type="Proteomes" id="UP000190989">
    <property type="component" value="Unassembled WGS sequence"/>
</dbReference>
<reference evidence="3" key="1">
    <citation type="submission" date="2017-02" db="EMBL/GenBank/DDBJ databases">
        <authorList>
            <person name="Varghese N."/>
            <person name="Submissions S."/>
        </authorList>
    </citation>
    <scope>NUCLEOTIDE SEQUENCE [LARGE SCALE GENOMIC DNA]</scope>
    <source>
        <strain evidence="3">SM117</strain>
    </source>
</reference>
<dbReference type="GO" id="GO:0052689">
    <property type="term" value="F:carboxylic ester hydrolase activity"/>
    <property type="evidence" value="ECO:0007669"/>
    <property type="project" value="UniProtKB-ARBA"/>
</dbReference>
<dbReference type="PANTHER" id="PTHR22946">
    <property type="entry name" value="DIENELACTONE HYDROLASE DOMAIN-CONTAINING PROTEIN-RELATED"/>
    <property type="match status" value="1"/>
</dbReference>
<protein>
    <submittedName>
        <fullName evidence="2">Dienelactone hydrolase</fullName>
    </submittedName>
</protein>
<organism evidence="2 3">
    <name type="scientific">Novosphingobium mathurense</name>
    <dbReference type="NCBI Taxonomy" id="428990"/>
    <lineage>
        <taxon>Bacteria</taxon>
        <taxon>Pseudomonadati</taxon>
        <taxon>Pseudomonadota</taxon>
        <taxon>Alphaproteobacteria</taxon>
        <taxon>Sphingomonadales</taxon>
        <taxon>Sphingomonadaceae</taxon>
        <taxon>Novosphingobium</taxon>
    </lineage>
</organism>
<keyword evidence="1 2" id="KW-0378">Hydrolase</keyword>
<dbReference type="EMBL" id="FVZE01000003">
    <property type="protein sequence ID" value="SLJ99714.1"/>
    <property type="molecule type" value="Genomic_DNA"/>
</dbReference>
<proteinExistence type="predicted"/>
<dbReference type="Gene3D" id="3.40.50.1820">
    <property type="entry name" value="alpha/beta hydrolase"/>
    <property type="match status" value="1"/>
</dbReference>